<organism evidence="1 2">
    <name type="scientific">Mycena venus</name>
    <dbReference type="NCBI Taxonomy" id="2733690"/>
    <lineage>
        <taxon>Eukaryota</taxon>
        <taxon>Fungi</taxon>
        <taxon>Dikarya</taxon>
        <taxon>Basidiomycota</taxon>
        <taxon>Agaricomycotina</taxon>
        <taxon>Agaricomycetes</taxon>
        <taxon>Agaricomycetidae</taxon>
        <taxon>Agaricales</taxon>
        <taxon>Marasmiineae</taxon>
        <taxon>Mycenaceae</taxon>
        <taxon>Mycena</taxon>
    </lineage>
</organism>
<evidence type="ECO:0000313" key="1">
    <source>
        <dbReference type="EMBL" id="KAF7334626.1"/>
    </source>
</evidence>
<dbReference type="EMBL" id="JACAZI010000026">
    <property type="protein sequence ID" value="KAF7334626.1"/>
    <property type="molecule type" value="Genomic_DNA"/>
</dbReference>
<accession>A0A8H6X5P5</accession>
<comment type="caution">
    <text evidence="1">The sequence shown here is derived from an EMBL/GenBank/DDBJ whole genome shotgun (WGS) entry which is preliminary data.</text>
</comment>
<gene>
    <name evidence="1" type="ORF">MVEN_02292900</name>
</gene>
<dbReference type="OrthoDB" id="2889066at2759"/>
<name>A0A8H6X5P5_9AGAR</name>
<dbReference type="AlphaFoldDB" id="A0A8H6X5P5"/>
<dbReference type="Proteomes" id="UP000620124">
    <property type="component" value="Unassembled WGS sequence"/>
</dbReference>
<evidence type="ECO:0000313" key="2">
    <source>
        <dbReference type="Proteomes" id="UP000620124"/>
    </source>
</evidence>
<keyword evidence="2" id="KW-1185">Reference proteome</keyword>
<reference evidence="1" key="1">
    <citation type="submission" date="2020-05" db="EMBL/GenBank/DDBJ databases">
        <title>Mycena genomes resolve the evolution of fungal bioluminescence.</title>
        <authorList>
            <person name="Tsai I.J."/>
        </authorList>
    </citation>
    <scope>NUCLEOTIDE SEQUENCE</scope>
    <source>
        <strain evidence="1">CCC161011</strain>
    </source>
</reference>
<protein>
    <submittedName>
        <fullName evidence="1">Uncharacterized protein</fullName>
    </submittedName>
</protein>
<proteinExistence type="predicted"/>
<sequence length="184" mass="20483">MLVASGSSRVKDWVEPLLYRTVAVQYSAPFDGYPDFTWDILLAAVRSKPLSFYHSVRHVHSSLEYGPITEANAKAILSVCTHVENLVLQWADALDFLPLIAPLPLKYLGADFTRFFLDHPPTHPLFDHITHLGLGHSDPSAERAEGLSLVPRLTHLFCASRLSWAMPPASRDMRFPGRPHCAGA</sequence>